<feature type="compositionally biased region" description="Basic and acidic residues" evidence="1">
    <location>
        <begin position="910"/>
        <end position="921"/>
    </location>
</feature>
<dbReference type="STRING" id="1569628.A0A316USJ0"/>
<feature type="compositionally biased region" description="Low complexity" evidence="1">
    <location>
        <begin position="1330"/>
        <end position="1359"/>
    </location>
</feature>
<feature type="compositionally biased region" description="Low complexity" evidence="1">
    <location>
        <begin position="812"/>
        <end position="827"/>
    </location>
</feature>
<feature type="compositionally biased region" description="Basic and acidic residues" evidence="1">
    <location>
        <begin position="1103"/>
        <end position="1113"/>
    </location>
</feature>
<evidence type="ECO:0000313" key="4">
    <source>
        <dbReference type="Proteomes" id="UP000245884"/>
    </source>
</evidence>
<dbReference type="SUPFAM" id="SSF52113">
    <property type="entry name" value="BRCT domain"/>
    <property type="match status" value="1"/>
</dbReference>
<feature type="compositionally biased region" description="Basic and acidic residues" evidence="1">
    <location>
        <begin position="784"/>
        <end position="803"/>
    </location>
</feature>
<feature type="domain" description="BRCT" evidence="2">
    <location>
        <begin position="40"/>
        <end position="105"/>
    </location>
</feature>
<feature type="region of interest" description="Disordered" evidence="1">
    <location>
        <begin position="261"/>
        <end position="335"/>
    </location>
</feature>
<feature type="compositionally biased region" description="Acidic residues" evidence="1">
    <location>
        <begin position="567"/>
        <end position="601"/>
    </location>
</feature>
<feature type="compositionally biased region" description="Acidic residues" evidence="1">
    <location>
        <begin position="969"/>
        <end position="988"/>
    </location>
</feature>
<feature type="compositionally biased region" description="Low complexity" evidence="1">
    <location>
        <begin position="696"/>
        <end position="711"/>
    </location>
</feature>
<dbReference type="RefSeq" id="XP_025362869.1">
    <property type="nucleotide sequence ID" value="XM_025505782.1"/>
</dbReference>
<dbReference type="Proteomes" id="UP000245884">
    <property type="component" value="Unassembled WGS sequence"/>
</dbReference>
<evidence type="ECO:0000256" key="1">
    <source>
        <dbReference type="SAM" id="MobiDB-lite"/>
    </source>
</evidence>
<keyword evidence="4" id="KW-1185">Reference proteome</keyword>
<evidence type="ECO:0000259" key="2">
    <source>
        <dbReference type="PROSITE" id="PS50172"/>
    </source>
</evidence>
<organism evidence="3 4">
    <name type="scientific">Jaminaea rosea</name>
    <dbReference type="NCBI Taxonomy" id="1569628"/>
    <lineage>
        <taxon>Eukaryota</taxon>
        <taxon>Fungi</taxon>
        <taxon>Dikarya</taxon>
        <taxon>Basidiomycota</taxon>
        <taxon>Ustilaginomycotina</taxon>
        <taxon>Exobasidiomycetes</taxon>
        <taxon>Microstromatales</taxon>
        <taxon>Microstromatales incertae sedis</taxon>
        <taxon>Jaminaea</taxon>
    </lineage>
</organism>
<feature type="compositionally biased region" description="Gly residues" evidence="1">
    <location>
        <begin position="1059"/>
        <end position="1068"/>
    </location>
</feature>
<reference evidence="3 4" key="1">
    <citation type="journal article" date="2018" name="Mol. Biol. Evol.">
        <title>Broad Genomic Sampling Reveals a Smut Pathogenic Ancestry of the Fungal Clade Ustilaginomycotina.</title>
        <authorList>
            <person name="Kijpornyongpan T."/>
            <person name="Mondo S.J."/>
            <person name="Barry K."/>
            <person name="Sandor L."/>
            <person name="Lee J."/>
            <person name="Lipzen A."/>
            <person name="Pangilinan J."/>
            <person name="LaButti K."/>
            <person name="Hainaut M."/>
            <person name="Henrissat B."/>
            <person name="Grigoriev I.V."/>
            <person name="Spatafora J.W."/>
            <person name="Aime M.C."/>
        </authorList>
    </citation>
    <scope>NUCLEOTIDE SEQUENCE [LARGE SCALE GENOMIC DNA]</scope>
    <source>
        <strain evidence="3 4">MCA 5214</strain>
    </source>
</reference>
<feature type="region of interest" description="Disordered" evidence="1">
    <location>
        <begin position="1263"/>
        <end position="1435"/>
    </location>
</feature>
<feature type="compositionally biased region" description="Acidic residues" evidence="1">
    <location>
        <begin position="1298"/>
        <end position="1314"/>
    </location>
</feature>
<feature type="compositionally biased region" description="Polar residues" evidence="1">
    <location>
        <begin position="761"/>
        <end position="775"/>
    </location>
</feature>
<dbReference type="PANTHER" id="PTHR35711">
    <property type="entry name" value="EXPRESSED PROTEIN"/>
    <property type="match status" value="1"/>
</dbReference>
<feature type="compositionally biased region" description="Basic and acidic residues" evidence="1">
    <location>
        <begin position="1127"/>
        <end position="1143"/>
    </location>
</feature>
<dbReference type="PROSITE" id="PS50172">
    <property type="entry name" value="BRCT"/>
    <property type="match status" value="1"/>
</dbReference>
<feature type="compositionally biased region" description="Pro residues" evidence="1">
    <location>
        <begin position="833"/>
        <end position="842"/>
    </location>
</feature>
<feature type="compositionally biased region" description="Low complexity" evidence="1">
    <location>
        <begin position="882"/>
        <end position="895"/>
    </location>
</feature>
<feature type="compositionally biased region" description="Pro residues" evidence="1">
    <location>
        <begin position="712"/>
        <end position="728"/>
    </location>
</feature>
<feature type="compositionally biased region" description="Low complexity" evidence="1">
    <location>
        <begin position="264"/>
        <end position="278"/>
    </location>
</feature>
<dbReference type="InterPro" id="IPR001357">
    <property type="entry name" value="BRCT_dom"/>
</dbReference>
<gene>
    <name evidence="3" type="ORF">BDZ90DRAFT_231253</name>
</gene>
<name>A0A316USJ0_9BASI</name>
<sequence>MAVPSHHSDSDAPDAGRARIFWHPTADRSLAIHLPLRLPDRPKYVSSIRRHGGKVADRFAKADIVVIDTETASMSDQARELFRSVHNLPTPLPCVGPNWVTDSVKASLVQNTSNPAYSPITQLDEMEQRIKRQREAQELSDRRMAQLMRTEASKNPSLGVMYQPVNRPGKQPYTVVDRYNALEELMITPHAFGGRKIAEVLTAKHGRHTPGSWVSWLRDNMARGVNLMAKLDEYKQTGVNPIKLPARLKIGENQYVGEAFNIPEGEPSTSGAAASPSSRKVAPRAQHDDADGFEGEDEDDPIVSSSGAPAGGTARRVQPPTHPPTNRSVLGYRPHGIVDRVDEMVEERRAAVQEEAMRRAAGVREESRPVDGWPDGVGASTATKISQELKDHLIDLLMDDIETIIDGFYNEAPVLAKHKHLRFIKHLSVKGEPPTGMDDQKKLLEVCTYVHEQEEGSMRTAEKLEPDASEERQKLLAEHIAKNLWAYMEAALVRLVLGEYADGENEDEPAVGGEQEDGIIVGGEQNGIGDLAAVPTAETSVVSLPAGAIPAEVQGMLDDALAAFEQDMSDDEDEEAAEEQDEIVSDNEAEAVQGEEDDSADVEAALGADADQRAQHHSAKAAMKERMEEGESLQEQGYDRASPSEEVQSHVQQREKRSSGGAGVAKTVPGSRTLAVESTPPPQASSHRETQHTRRSSQQQRQEQQQPQREASPPPIHSPPPIDEPPADFPIDDEQRQEQEAVAAAAAVPPIEPQAQPTQPSPRRSQTEVTMSKAQLSHAFMKKKFGDKVTLKELKDEAAAREQEEQEEANEEPSASASASASASRSNVVGVPPSRPVASTPPPRKRTKTPNAMDGSMGGGAEMPALPAVAAPASTKRNTPHAQAARTSAANAAAAGTPRIPSHQNIAFHDFSRDEDDHLVDPLENGDQAPPEDDDFEAQALARAEEEDERQARLVERHREKERQRGYDLGEEGEEEERYEEEEDEMQEIEARQAIRRRPHSGTSRLPTGPAPAHDLGGAMAMRRTPRGQSHLPPSARHPSREGSTNIIVPSSSRQAGRTGSGSGGGATGMRRVSSGGSRSGHEALPVSVQRRASASRSAYGDELQRSAGRERSYPPSHLGAVGGDTSRSRTGIDRDRDRDRSSRSSRPPHRPDASTSTSHNPNTTSVDLQLAKARYTTSLLLLAKDFGFAHTHQLQPFLAPFAGELKRARAKLERHFVGLASEYGVDRMTVVDFVREAGGNLREAERFLGVLERSVVRRKGGGVGLGVGEGASESSGEGEEVVGGSVLAPLMERGSGWEDEEGQEAEDEEDDLYEQPAPPQRRRSAGGVSRTSLPSATARASASSSSSRLAAASAAAPLKRPRTSLARDERDVYDDEEEDDEDEYDTRPQRQQPRVPQQQQQQQQQRQAQRLGRGGSRPTRGGDGVASTSRRRLA</sequence>
<feature type="compositionally biased region" description="Acidic residues" evidence="1">
    <location>
        <begin position="1372"/>
        <end position="1385"/>
    </location>
</feature>
<feature type="region of interest" description="Disordered" evidence="1">
    <location>
        <begin position="567"/>
        <end position="1165"/>
    </location>
</feature>
<evidence type="ECO:0000313" key="3">
    <source>
        <dbReference type="EMBL" id="PWN28257.1"/>
    </source>
</evidence>
<proteinExistence type="predicted"/>
<dbReference type="PANTHER" id="PTHR35711:SF1">
    <property type="entry name" value="ECTODERMAL, ISOFORM F"/>
    <property type="match status" value="1"/>
</dbReference>
<feature type="compositionally biased region" description="Low complexity" evidence="1">
    <location>
        <begin position="740"/>
        <end position="757"/>
    </location>
</feature>
<feature type="compositionally biased region" description="Low complexity" evidence="1">
    <location>
        <begin position="1390"/>
        <end position="1411"/>
    </location>
</feature>
<dbReference type="EMBL" id="KZ819665">
    <property type="protein sequence ID" value="PWN28257.1"/>
    <property type="molecule type" value="Genomic_DNA"/>
</dbReference>
<dbReference type="InterPro" id="IPR036420">
    <property type="entry name" value="BRCT_dom_sf"/>
</dbReference>
<feature type="compositionally biased region" description="Acidic residues" evidence="1">
    <location>
        <begin position="291"/>
        <end position="301"/>
    </location>
</feature>
<feature type="compositionally biased region" description="Low complexity" evidence="1">
    <location>
        <begin position="1155"/>
        <end position="1165"/>
    </location>
</feature>
<accession>A0A316USJ0</accession>
<feature type="compositionally biased region" description="Basic and acidic residues" evidence="1">
    <location>
        <begin position="950"/>
        <end position="968"/>
    </location>
</feature>
<protein>
    <recommendedName>
        <fullName evidence="2">BRCT domain-containing protein</fullName>
    </recommendedName>
</protein>
<dbReference type="GeneID" id="37027605"/>